<organism evidence="7 8">
    <name type="scientific">Aureibacillus halotolerans</name>
    <dbReference type="NCBI Taxonomy" id="1508390"/>
    <lineage>
        <taxon>Bacteria</taxon>
        <taxon>Bacillati</taxon>
        <taxon>Bacillota</taxon>
        <taxon>Bacilli</taxon>
        <taxon>Bacillales</taxon>
        <taxon>Bacillaceae</taxon>
        <taxon>Aureibacillus</taxon>
    </lineage>
</organism>
<keyword evidence="4" id="KW-0472">Membrane</keyword>
<dbReference type="Gene3D" id="3.40.630.190">
    <property type="entry name" value="LCP protein"/>
    <property type="match status" value="1"/>
</dbReference>
<reference evidence="7 8" key="1">
    <citation type="submission" date="2019-03" db="EMBL/GenBank/DDBJ databases">
        <title>Genomic Encyclopedia of Type Strains, Phase IV (KMG-IV): sequencing the most valuable type-strain genomes for metagenomic binning, comparative biology and taxonomic classification.</title>
        <authorList>
            <person name="Goeker M."/>
        </authorList>
    </citation>
    <scope>NUCLEOTIDE SEQUENCE [LARGE SCALE GENOMIC DNA]</scope>
    <source>
        <strain evidence="7 8">DSM 28697</strain>
    </source>
</reference>
<evidence type="ECO:0000256" key="4">
    <source>
        <dbReference type="ARBA" id="ARBA00022989"/>
    </source>
</evidence>
<keyword evidence="4" id="KW-1133">Transmembrane helix</keyword>
<dbReference type="InterPro" id="IPR050922">
    <property type="entry name" value="LytR/CpsA/Psr_CW_biosynth"/>
</dbReference>
<comment type="caution">
    <text evidence="7">The sequence shown here is derived from an EMBL/GenBank/DDBJ whole genome shotgun (WGS) entry which is preliminary data.</text>
</comment>
<dbReference type="AlphaFoldDB" id="A0A4R6TY19"/>
<keyword evidence="8" id="KW-1185">Reference proteome</keyword>
<evidence type="ECO:0000256" key="5">
    <source>
        <dbReference type="SAM" id="MobiDB-lite"/>
    </source>
</evidence>
<dbReference type="GO" id="GO:0071555">
    <property type="term" value="P:cell wall organization"/>
    <property type="evidence" value="ECO:0007669"/>
    <property type="project" value="UniProtKB-KW"/>
</dbReference>
<dbReference type="PANTHER" id="PTHR33392:SF3">
    <property type="entry name" value="POLYISOPRENYL-TEICHOIC ACID--PEPTIDOGLYCAN TEICHOIC ACID TRANSFERASE TAGT"/>
    <property type="match status" value="1"/>
</dbReference>
<keyword evidence="2" id="KW-0812">Transmembrane</keyword>
<dbReference type="Proteomes" id="UP000295632">
    <property type="component" value="Unassembled WGS sequence"/>
</dbReference>
<dbReference type="Pfam" id="PF03816">
    <property type="entry name" value="LytR_cpsA_psr"/>
    <property type="match status" value="1"/>
</dbReference>
<dbReference type="PANTHER" id="PTHR33392">
    <property type="entry name" value="POLYISOPRENYL-TEICHOIC ACID--PEPTIDOGLYCAN TEICHOIC ACID TRANSFERASE TAGU"/>
    <property type="match status" value="1"/>
</dbReference>
<feature type="compositionally biased region" description="Polar residues" evidence="5">
    <location>
        <begin position="330"/>
        <end position="358"/>
    </location>
</feature>
<keyword evidence="3" id="KW-0735">Signal-anchor</keyword>
<feature type="domain" description="Cell envelope-related transcriptional attenuator" evidence="6">
    <location>
        <begin position="96"/>
        <end position="242"/>
    </location>
</feature>
<dbReference type="NCBIfam" id="TIGR00350">
    <property type="entry name" value="lytR_cpsA_psr"/>
    <property type="match status" value="1"/>
</dbReference>
<name>A0A4R6TY19_9BACI</name>
<protein>
    <submittedName>
        <fullName evidence="7">LytR family transcriptional attenuator</fullName>
    </submittedName>
</protein>
<evidence type="ECO:0000313" key="8">
    <source>
        <dbReference type="Proteomes" id="UP000295632"/>
    </source>
</evidence>
<dbReference type="EMBL" id="SNYJ01000015">
    <property type="protein sequence ID" value="TDQ36919.1"/>
    <property type="molecule type" value="Genomic_DNA"/>
</dbReference>
<evidence type="ECO:0000259" key="6">
    <source>
        <dbReference type="Pfam" id="PF03816"/>
    </source>
</evidence>
<evidence type="ECO:0000313" key="7">
    <source>
        <dbReference type="EMBL" id="TDQ36919.1"/>
    </source>
</evidence>
<evidence type="ECO:0000256" key="2">
    <source>
        <dbReference type="ARBA" id="ARBA00022692"/>
    </source>
</evidence>
<evidence type="ECO:0000256" key="1">
    <source>
        <dbReference type="ARBA" id="ARBA00006068"/>
    </source>
</evidence>
<feature type="region of interest" description="Disordered" evidence="5">
    <location>
        <begin position="329"/>
        <end position="358"/>
    </location>
</feature>
<dbReference type="InterPro" id="IPR004474">
    <property type="entry name" value="LytR_CpsA_psr"/>
</dbReference>
<gene>
    <name evidence="7" type="ORF">EV213_11512</name>
</gene>
<accession>A0A4R6TY19</accession>
<comment type="similarity">
    <text evidence="1">Belongs to the LytR/CpsA/Psr (LCP) family.</text>
</comment>
<evidence type="ECO:0000256" key="3">
    <source>
        <dbReference type="ARBA" id="ARBA00022968"/>
    </source>
</evidence>
<sequence length="358" mass="39946">MNSRHGNRSKRKKKIWFLILTPILVIGIVATSYAVSVSMSAKEAVNNAQQEIEGRETTNKSELREEVVDPNVDNISILFMGIDDSTNRGYGASHARTDALLLATFNETDKSVKVVSIPRDSYVEIVGRDFYDKINHAHAFGGIDMTVNTVEQFLDVPVDYYVRLNFNAFMSIVNTLGGVTVDVPFEFTEQDSEDVQGAITLQEGLQQLNGEEALAFARTRVDSDYQRGIRQQQIIEAIIKKSMSFESLTKFDDVFASIGDNLTTNMSFDEMMSFHDYILSGSTPEVEHLTLIGEATYIRNNAGQDIYYYKVQDQSLQEVKDSLQAHLDLNDTTSPSTTLTQPGSSDADGSQTNEIQLQ</sequence>
<proteinExistence type="inferred from homology"/>